<sequence length="225" mass="26806">MDNVFRNYGSQDYTKKELIIILNRDGMDLTKWQKNAKGYQDVSIYQRPSKVSLGECLNYGIKRCKYNTIAKMDDDDYYTPEYLSQQMKAMKKKKADLVCKRTVYMYFKKEKTLALHLDNKEVNTFLTKEGGIKGSTLVFKKKVGKKVKFPEINRGEDTFFSKKCIEKNYKIYVTDKKNYVCLRSSKRYHTWDVNNNHLMKKSKILCKTTNYKEYIEKRRRGNETR</sequence>
<dbReference type="EMBL" id="JAAOIW010000007">
    <property type="protein sequence ID" value="NHN32235.1"/>
    <property type="molecule type" value="Genomic_DNA"/>
</dbReference>
<evidence type="ECO:0000313" key="2">
    <source>
        <dbReference type="EMBL" id="NHN32235.1"/>
    </source>
</evidence>
<dbReference type="Pfam" id="PF00535">
    <property type="entry name" value="Glycos_transf_2"/>
    <property type="match status" value="1"/>
</dbReference>
<dbReference type="InterPro" id="IPR029044">
    <property type="entry name" value="Nucleotide-diphossugar_trans"/>
</dbReference>
<evidence type="ECO:0000313" key="3">
    <source>
        <dbReference type="Proteomes" id="UP001165962"/>
    </source>
</evidence>
<comment type="caution">
    <text evidence="2">The sequence shown here is derived from an EMBL/GenBank/DDBJ whole genome shotgun (WGS) entry which is preliminary data.</text>
</comment>
<dbReference type="CDD" id="cd00761">
    <property type="entry name" value="Glyco_tranf_GTA_type"/>
    <property type="match status" value="1"/>
</dbReference>
<gene>
    <name evidence="2" type="ORF">G9U52_20550</name>
</gene>
<evidence type="ECO:0000259" key="1">
    <source>
        <dbReference type="Pfam" id="PF00535"/>
    </source>
</evidence>
<dbReference type="Gene3D" id="3.90.550.10">
    <property type="entry name" value="Spore Coat Polysaccharide Biosynthesis Protein SpsA, Chain A"/>
    <property type="match status" value="1"/>
</dbReference>
<reference evidence="2" key="1">
    <citation type="submission" date="2020-03" db="EMBL/GenBank/DDBJ databases">
        <title>Draft sequencing of Paenibacilllus sp. S3N08.</title>
        <authorList>
            <person name="Kim D.-U."/>
        </authorList>
    </citation>
    <scope>NUCLEOTIDE SEQUENCE</scope>
    <source>
        <strain evidence="2">S3N08</strain>
    </source>
</reference>
<accession>A0ABX0JEW4</accession>
<protein>
    <submittedName>
        <fullName evidence="2">Glycosyltransferase family 2 protein</fullName>
    </submittedName>
</protein>
<dbReference type="Proteomes" id="UP001165962">
    <property type="component" value="Unassembled WGS sequence"/>
</dbReference>
<dbReference type="InterPro" id="IPR001173">
    <property type="entry name" value="Glyco_trans_2-like"/>
</dbReference>
<organism evidence="2 3">
    <name type="scientific">Paenibacillus agricola</name>
    <dbReference type="NCBI Taxonomy" id="2716264"/>
    <lineage>
        <taxon>Bacteria</taxon>
        <taxon>Bacillati</taxon>
        <taxon>Bacillota</taxon>
        <taxon>Bacilli</taxon>
        <taxon>Bacillales</taxon>
        <taxon>Paenibacillaceae</taxon>
        <taxon>Paenibacillus</taxon>
    </lineage>
</organism>
<feature type="domain" description="Glycosyltransferase 2-like" evidence="1">
    <location>
        <begin position="10"/>
        <end position="116"/>
    </location>
</feature>
<dbReference type="SUPFAM" id="SSF53448">
    <property type="entry name" value="Nucleotide-diphospho-sugar transferases"/>
    <property type="match status" value="1"/>
</dbReference>
<proteinExistence type="predicted"/>
<name>A0ABX0JEW4_9BACL</name>
<keyword evidence="3" id="KW-1185">Reference proteome</keyword>